<feature type="domain" description="Flagellar motor switch protein FliG C-terminal" evidence="11">
    <location>
        <begin position="330"/>
        <end position="432"/>
    </location>
</feature>
<feature type="region of interest" description="Disordered" evidence="10">
    <location>
        <begin position="1"/>
        <end position="117"/>
    </location>
</feature>
<evidence type="ECO:0000256" key="2">
    <source>
        <dbReference type="ARBA" id="ARBA00004413"/>
    </source>
</evidence>
<feature type="domain" description="Flagellar motor switch protein FliG N-terminal" evidence="13">
    <location>
        <begin position="121"/>
        <end position="214"/>
    </location>
</feature>
<dbReference type="Pfam" id="PF01706">
    <property type="entry name" value="FliG_C"/>
    <property type="match status" value="1"/>
</dbReference>
<dbReference type="GO" id="GO:0009425">
    <property type="term" value="C:bacterial-type flagellum basal body"/>
    <property type="evidence" value="ECO:0007669"/>
    <property type="project" value="UniProtKB-SubCell"/>
</dbReference>
<dbReference type="GO" id="GO:0006935">
    <property type="term" value="P:chemotaxis"/>
    <property type="evidence" value="ECO:0007669"/>
    <property type="project" value="UniProtKB-KW"/>
</dbReference>
<dbReference type="InterPro" id="IPR023087">
    <property type="entry name" value="Flg_Motor_Flig_C"/>
</dbReference>
<feature type="compositionally biased region" description="Low complexity" evidence="10">
    <location>
        <begin position="54"/>
        <end position="80"/>
    </location>
</feature>
<feature type="compositionally biased region" description="Polar residues" evidence="10">
    <location>
        <begin position="39"/>
        <end position="48"/>
    </location>
</feature>
<dbReference type="InterPro" id="IPR000090">
    <property type="entry name" value="Flg_Motor_Flig"/>
</dbReference>
<feature type="compositionally biased region" description="Polar residues" evidence="10">
    <location>
        <begin position="81"/>
        <end position="94"/>
    </location>
</feature>
<comment type="subcellular location">
    <subcellularLocation>
        <location evidence="1">Bacterial flagellum basal body</location>
    </subcellularLocation>
    <subcellularLocation>
        <location evidence="2">Cell membrane</location>
        <topology evidence="2">Peripheral membrane protein</topology>
        <orientation evidence="2">Cytoplasmic side</orientation>
    </subcellularLocation>
</comment>
<dbReference type="Proteomes" id="UP001198163">
    <property type="component" value="Unassembled WGS sequence"/>
</dbReference>
<name>A0AAE3EHS1_9SPIR</name>
<dbReference type="SUPFAM" id="SSF48029">
    <property type="entry name" value="FliG"/>
    <property type="match status" value="2"/>
</dbReference>
<reference evidence="14" key="1">
    <citation type="submission" date="2021-08" db="EMBL/GenBank/DDBJ databases">
        <title>Comparative analyses of Brucepasteria parasyntrophica and Teretinema zuelzerae.</title>
        <authorList>
            <person name="Song Y."/>
            <person name="Brune A."/>
        </authorList>
    </citation>
    <scope>NUCLEOTIDE SEQUENCE</scope>
    <source>
        <strain evidence="14">DSM 1903</strain>
    </source>
</reference>
<keyword evidence="14" id="KW-0966">Cell projection</keyword>
<dbReference type="PANTHER" id="PTHR30534:SF0">
    <property type="entry name" value="FLAGELLAR MOTOR SWITCH PROTEIN FLIG"/>
    <property type="match status" value="1"/>
</dbReference>
<keyword evidence="5" id="KW-1003">Cell membrane</keyword>
<evidence type="ECO:0000256" key="4">
    <source>
        <dbReference type="ARBA" id="ARBA00021870"/>
    </source>
</evidence>
<evidence type="ECO:0000256" key="3">
    <source>
        <dbReference type="ARBA" id="ARBA00010299"/>
    </source>
</evidence>
<keyword evidence="9" id="KW-0975">Bacterial flagellum</keyword>
<evidence type="ECO:0000313" key="14">
    <source>
        <dbReference type="EMBL" id="MCD1654939.1"/>
    </source>
</evidence>
<evidence type="ECO:0000256" key="8">
    <source>
        <dbReference type="ARBA" id="ARBA00023136"/>
    </source>
</evidence>
<dbReference type="GO" id="GO:0005886">
    <property type="term" value="C:plasma membrane"/>
    <property type="evidence" value="ECO:0007669"/>
    <property type="project" value="UniProtKB-SubCell"/>
</dbReference>
<dbReference type="GO" id="GO:0003774">
    <property type="term" value="F:cytoskeletal motor activity"/>
    <property type="evidence" value="ECO:0007669"/>
    <property type="project" value="InterPro"/>
</dbReference>
<gene>
    <name evidence="14" type="ORF">K7J14_09530</name>
</gene>
<evidence type="ECO:0000259" key="11">
    <source>
        <dbReference type="Pfam" id="PF01706"/>
    </source>
</evidence>
<dbReference type="PANTHER" id="PTHR30534">
    <property type="entry name" value="FLAGELLAR MOTOR SWITCH PROTEIN FLIG"/>
    <property type="match status" value="1"/>
</dbReference>
<evidence type="ECO:0000256" key="9">
    <source>
        <dbReference type="ARBA" id="ARBA00023143"/>
    </source>
</evidence>
<dbReference type="EMBL" id="JAINWA010000003">
    <property type="protein sequence ID" value="MCD1654939.1"/>
    <property type="molecule type" value="Genomic_DNA"/>
</dbReference>
<dbReference type="InterPro" id="IPR028263">
    <property type="entry name" value="FliG_N"/>
</dbReference>
<dbReference type="GO" id="GO:0071973">
    <property type="term" value="P:bacterial-type flagellum-dependent cell motility"/>
    <property type="evidence" value="ECO:0007669"/>
    <property type="project" value="InterPro"/>
</dbReference>
<keyword evidence="14" id="KW-0969">Cilium</keyword>
<dbReference type="AlphaFoldDB" id="A0AAE3EHS1"/>
<organism evidence="14 15">
    <name type="scientific">Teretinema zuelzerae</name>
    <dbReference type="NCBI Taxonomy" id="156"/>
    <lineage>
        <taxon>Bacteria</taxon>
        <taxon>Pseudomonadati</taxon>
        <taxon>Spirochaetota</taxon>
        <taxon>Spirochaetia</taxon>
        <taxon>Spirochaetales</taxon>
        <taxon>Treponemataceae</taxon>
        <taxon>Teretinema</taxon>
    </lineage>
</organism>
<evidence type="ECO:0000256" key="6">
    <source>
        <dbReference type="ARBA" id="ARBA00022500"/>
    </source>
</evidence>
<keyword evidence="6" id="KW-0145">Chemotaxis</keyword>
<proteinExistence type="inferred from homology"/>
<feature type="compositionally biased region" description="Polar residues" evidence="10">
    <location>
        <begin position="16"/>
        <end position="28"/>
    </location>
</feature>
<dbReference type="Pfam" id="PF14842">
    <property type="entry name" value="FliG_N"/>
    <property type="match status" value="1"/>
</dbReference>
<dbReference type="RefSeq" id="WP_230755620.1">
    <property type="nucleotide sequence ID" value="NZ_JAINWA010000003.1"/>
</dbReference>
<sequence length="446" mass="48013">MNLNDRRLGAYKKILNTENPSSSGSQPDSRPGESKPLSERSNGGSKQANDGPARSNGGSARSNGGSAQASGRSGQSNGGSKQASGRSGQANSGPGSARGNELPGLIKVPDSSSGGRDSPFRRVAKFLLIIGVDEAAKVLSKLSPDQVEKVVLELASIRRVEKDEASLVLAEFEALFRKAREPSGGVDTARSILEAAFGPERAEAMLQKAVPQVIGRPFDYLDGMDPARVYRLIADELPAVKALVLSKLVPAQAAGIIKAMAEGEKTETIIRLAKLKDINPDVLRRVDDAIREKVQSAGAVDSESVDGRSALAEILRKLDPGKESSILSGLIEADPELGKDIRERLFTLADVVRCDDRFIQERLRTLDDRDIALLVARKDEAFRKKIFDNISRTRGALVLEEEKLLVPLPGPEAVSVTAAFFAAVRKGWEEGRCGIDDRDDAEEWIR</sequence>
<evidence type="ECO:0000256" key="1">
    <source>
        <dbReference type="ARBA" id="ARBA00004117"/>
    </source>
</evidence>
<feature type="domain" description="Flagellar motor switch protein FliG middle" evidence="12">
    <location>
        <begin position="226"/>
        <end position="298"/>
    </location>
</feature>
<dbReference type="Gene3D" id="1.10.220.30">
    <property type="match status" value="3"/>
</dbReference>
<evidence type="ECO:0000256" key="10">
    <source>
        <dbReference type="SAM" id="MobiDB-lite"/>
    </source>
</evidence>
<dbReference type="PRINTS" id="PR00954">
    <property type="entry name" value="FLGMOTORFLIG"/>
</dbReference>
<dbReference type="InterPro" id="IPR032779">
    <property type="entry name" value="FliG_M"/>
</dbReference>
<evidence type="ECO:0000259" key="12">
    <source>
        <dbReference type="Pfam" id="PF14841"/>
    </source>
</evidence>
<evidence type="ECO:0000313" key="15">
    <source>
        <dbReference type="Proteomes" id="UP001198163"/>
    </source>
</evidence>
<keyword evidence="14" id="KW-0282">Flagellum</keyword>
<protein>
    <recommendedName>
        <fullName evidence="4">Flagellar motor switch protein FliG</fullName>
    </recommendedName>
</protein>
<evidence type="ECO:0000256" key="5">
    <source>
        <dbReference type="ARBA" id="ARBA00022475"/>
    </source>
</evidence>
<dbReference type="Pfam" id="PF14841">
    <property type="entry name" value="FliG_M"/>
    <property type="match status" value="1"/>
</dbReference>
<accession>A0AAE3EHS1</accession>
<keyword evidence="7" id="KW-0283">Flagellar rotation</keyword>
<evidence type="ECO:0000259" key="13">
    <source>
        <dbReference type="Pfam" id="PF14842"/>
    </source>
</evidence>
<comment type="caution">
    <text evidence="14">The sequence shown here is derived from an EMBL/GenBank/DDBJ whole genome shotgun (WGS) entry which is preliminary data.</text>
</comment>
<evidence type="ECO:0000256" key="7">
    <source>
        <dbReference type="ARBA" id="ARBA00022779"/>
    </source>
</evidence>
<comment type="similarity">
    <text evidence="3">Belongs to the FliG family.</text>
</comment>
<dbReference type="InterPro" id="IPR011002">
    <property type="entry name" value="FliG_a-hlx"/>
</dbReference>
<keyword evidence="15" id="KW-1185">Reference proteome</keyword>
<keyword evidence="8" id="KW-0472">Membrane</keyword>